<dbReference type="EMBL" id="AWQS01000065">
    <property type="protein sequence ID" value="EWT06122.1"/>
    <property type="molecule type" value="Genomic_DNA"/>
</dbReference>
<dbReference type="InterPro" id="IPR001087">
    <property type="entry name" value="GDSL"/>
</dbReference>
<dbReference type="GO" id="GO:0016788">
    <property type="term" value="F:hydrolase activity, acting on ester bonds"/>
    <property type="evidence" value="ECO:0007669"/>
    <property type="project" value="InterPro"/>
</dbReference>
<feature type="chain" id="PRO_5038958223" description="SGNH hydrolase-type esterase domain-containing protein" evidence="1">
    <location>
        <begin position="35"/>
        <end position="306"/>
    </location>
</feature>
<dbReference type="Pfam" id="PF00657">
    <property type="entry name" value="Lipase_GDSL"/>
    <property type="match status" value="1"/>
</dbReference>
<evidence type="ECO:0000313" key="2">
    <source>
        <dbReference type="EMBL" id="EWT06122.1"/>
    </source>
</evidence>
<dbReference type="Gene3D" id="3.40.50.1110">
    <property type="entry name" value="SGNH hydrolase"/>
    <property type="match status" value="1"/>
</dbReference>
<dbReference type="CDD" id="cd00229">
    <property type="entry name" value="SGNH_hydrolase"/>
    <property type="match status" value="1"/>
</dbReference>
<dbReference type="SUPFAM" id="SSF52266">
    <property type="entry name" value="SGNH hydrolase"/>
    <property type="match status" value="1"/>
</dbReference>
<accession>W9GLZ8</accession>
<reference evidence="3" key="1">
    <citation type="submission" date="2013-08" db="EMBL/GenBank/DDBJ databases">
        <title>Intrasporangium oryzae NRRL B-24470.</title>
        <authorList>
            <person name="Liu H."/>
            <person name="Wang G."/>
        </authorList>
    </citation>
    <scope>NUCLEOTIDE SEQUENCE [LARGE SCALE GENOMIC DNA]</scope>
    <source>
        <strain evidence="3">Q5-1</strain>
    </source>
</reference>
<name>W9GLZ8_9MICO</name>
<organism evidence="2 3">
    <name type="scientific">Intrasporangium chromatireducens Q5-1</name>
    <dbReference type="NCBI Taxonomy" id="584657"/>
    <lineage>
        <taxon>Bacteria</taxon>
        <taxon>Bacillati</taxon>
        <taxon>Actinomycetota</taxon>
        <taxon>Actinomycetes</taxon>
        <taxon>Micrococcales</taxon>
        <taxon>Intrasporangiaceae</taxon>
        <taxon>Intrasporangium</taxon>
    </lineage>
</organism>
<dbReference type="Proteomes" id="UP000019494">
    <property type="component" value="Unassembled WGS sequence"/>
</dbReference>
<comment type="caution">
    <text evidence="2">The sequence shown here is derived from an EMBL/GenBank/DDBJ whole genome shotgun (WGS) entry which is preliminary data.</text>
</comment>
<keyword evidence="3" id="KW-1185">Reference proteome</keyword>
<feature type="signal peptide" evidence="1">
    <location>
        <begin position="1"/>
        <end position="34"/>
    </location>
</feature>
<evidence type="ECO:0008006" key="4">
    <source>
        <dbReference type="Google" id="ProtNLM"/>
    </source>
</evidence>
<evidence type="ECO:0000313" key="3">
    <source>
        <dbReference type="Proteomes" id="UP000019494"/>
    </source>
</evidence>
<keyword evidence="1" id="KW-0732">Signal</keyword>
<proteinExistence type="predicted"/>
<dbReference type="AlphaFoldDB" id="W9GLZ8"/>
<protein>
    <recommendedName>
        <fullName evidence="4">SGNH hydrolase-type esterase domain-containing protein</fullName>
    </recommendedName>
</protein>
<sequence length="306" mass="32011">MIFSTREAHMKRLTRLLAATALVLAGGGGAAAVAAPPQPPPGLPLYLALGDSVANGQNSAAPSDIDAYWAQVALWRQNGYVTPLRAYLKGALNCLPAASPNAADGCKQLQLTNLARSAVPPNGSNPGLNGVTTQSLIVEQLPVAEATLTARNKDANPRDNVQVVTLTVGGNEIFDAFQTQDPARLQAALLTFIGNYNEILARLRAAAGPDMPIITMTYFNPLPYCGYAAYGDAANYVLEALPTPYGTGLNGIIRNLSAAHGAVPAEVFGKLGAGDFFDCKHPNTSGYAKITTAFEAAWQTAMARKG</sequence>
<dbReference type="InterPro" id="IPR036514">
    <property type="entry name" value="SGNH_hydro_sf"/>
</dbReference>
<gene>
    <name evidence="2" type="ORF">N864_15225</name>
</gene>
<evidence type="ECO:0000256" key="1">
    <source>
        <dbReference type="SAM" id="SignalP"/>
    </source>
</evidence>